<dbReference type="AlphaFoldDB" id="A0AA39V229"/>
<accession>A0AA39V229</accession>
<name>A0AA39V229_9AGAR</name>
<gene>
    <name evidence="1" type="ORF">EDD18DRAFT_1100884</name>
</gene>
<proteinExistence type="predicted"/>
<sequence>MAYIFNRYSWPRNKGPESNWIIILLGRSREEEDVVEYMEEPYIHEYGTILLQLYTVDGSIIMMRQNNEISVMTSTPTYMTSRRASLRQLPNQDILMDSKMLSFEMLEVMGDDLLDKNWNQYKQRQGK</sequence>
<dbReference type="EMBL" id="JAUEPU010000005">
    <property type="protein sequence ID" value="KAK0502440.1"/>
    <property type="molecule type" value="Genomic_DNA"/>
</dbReference>
<reference evidence="1" key="1">
    <citation type="submission" date="2023-06" db="EMBL/GenBank/DDBJ databases">
        <authorList>
            <consortium name="Lawrence Berkeley National Laboratory"/>
            <person name="Ahrendt S."/>
            <person name="Sahu N."/>
            <person name="Indic B."/>
            <person name="Wong-Bajracharya J."/>
            <person name="Merenyi Z."/>
            <person name="Ke H.-M."/>
            <person name="Monk M."/>
            <person name="Kocsube S."/>
            <person name="Drula E."/>
            <person name="Lipzen A."/>
            <person name="Balint B."/>
            <person name="Henrissat B."/>
            <person name="Andreopoulos B."/>
            <person name="Martin F.M."/>
            <person name="Harder C.B."/>
            <person name="Rigling D."/>
            <person name="Ford K.L."/>
            <person name="Foster G.D."/>
            <person name="Pangilinan J."/>
            <person name="Papanicolaou A."/>
            <person name="Barry K."/>
            <person name="LaButti K."/>
            <person name="Viragh M."/>
            <person name="Koriabine M."/>
            <person name="Yan M."/>
            <person name="Riley R."/>
            <person name="Champramary S."/>
            <person name="Plett K.L."/>
            <person name="Tsai I.J."/>
            <person name="Slot J."/>
            <person name="Sipos G."/>
            <person name="Plett J."/>
            <person name="Nagy L.G."/>
            <person name="Grigoriev I.V."/>
        </authorList>
    </citation>
    <scope>NUCLEOTIDE SEQUENCE</scope>
    <source>
        <strain evidence="1">HWK02</strain>
    </source>
</reference>
<dbReference type="Proteomes" id="UP001175228">
    <property type="component" value="Unassembled WGS sequence"/>
</dbReference>
<evidence type="ECO:0000313" key="1">
    <source>
        <dbReference type="EMBL" id="KAK0502440.1"/>
    </source>
</evidence>
<comment type="caution">
    <text evidence="1">The sequence shown here is derived from an EMBL/GenBank/DDBJ whole genome shotgun (WGS) entry which is preliminary data.</text>
</comment>
<organism evidence="1 2">
    <name type="scientific">Armillaria luteobubalina</name>
    <dbReference type="NCBI Taxonomy" id="153913"/>
    <lineage>
        <taxon>Eukaryota</taxon>
        <taxon>Fungi</taxon>
        <taxon>Dikarya</taxon>
        <taxon>Basidiomycota</taxon>
        <taxon>Agaricomycotina</taxon>
        <taxon>Agaricomycetes</taxon>
        <taxon>Agaricomycetidae</taxon>
        <taxon>Agaricales</taxon>
        <taxon>Marasmiineae</taxon>
        <taxon>Physalacriaceae</taxon>
        <taxon>Armillaria</taxon>
    </lineage>
</organism>
<evidence type="ECO:0000313" key="2">
    <source>
        <dbReference type="Proteomes" id="UP001175228"/>
    </source>
</evidence>
<protein>
    <submittedName>
        <fullName evidence="1">Uncharacterized protein</fullName>
    </submittedName>
</protein>
<keyword evidence="2" id="KW-1185">Reference proteome</keyword>